<comment type="caution">
    <text evidence="1">The sequence shown here is derived from an EMBL/GenBank/DDBJ whole genome shotgun (WGS) entry which is preliminary data.</text>
</comment>
<proteinExistence type="predicted"/>
<protein>
    <submittedName>
        <fullName evidence="1">Uncharacterized protein</fullName>
    </submittedName>
</protein>
<evidence type="ECO:0000313" key="1">
    <source>
        <dbReference type="EMBL" id="MDE8565265.1"/>
    </source>
</evidence>
<reference evidence="1 2" key="1">
    <citation type="submission" date="2023-01" db="EMBL/GenBank/DDBJ databases">
        <title>Genome-based reclassification of Anoxybacillus geothermalis as a later heterotypic synonym of Anoxybacillus rupiensis.</title>
        <authorList>
            <person name="Inan Bektas K."/>
            <person name="Canakci S."/>
            <person name="Belduz A.A."/>
            <person name="Guler H.H."/>
        </authorList>
    </citation>
    <scope>NUCLEOTIDE SEQUENCE [LARGE SCALE GENOMIC DNA]</scope>
    <source>
        <strain evidence="1 2">DSM 17127</strain>
    </source>
</reference>
<dbReference type="Proteomes" id="UP001213979">
    <property type="component" value="Unassembled WGS sequence"/>
</dbReference>
<evidence type="ECO:0000313" key="2">
    <source>
        <dbReference type="Proteomes" id="UP001213979"/>
    </source>
</evidence>
<dbReference type="EMBL" id="JAQOTG010000020">
    <property type="protein sequence ID" value="MDE8565265.1"/>
    <property type="molecule type" value="Genomic_DNA"/>
</dbReference>
<gene>
    <name evidence="1" type="ORF">PNH38_15510</name>
</gene>
<keyword evidence="2" id="KW-1185">Reference proteome</keyword>
<accession>A0ABT5W7F9</accession>
<sequence>MIVNGTNEVGITGAEAGDTFTVTYLLDGKTATVKLTVIAE</sequence>
<name>A0ABT5W7F9_9BACL</name>
<organism evidence="1 2">
    <name type="scientific">Anoxybacteroides rupiense</name>
    <dbReference type="NCBI Taxonomy" id="311460"/>
    <lineage>
        <taxon>Bacteria</taxon>
        <taxon>Bacillati</taxon>
        <taxon>Bacillota</taxon>
        <taxon>Bacilli</taxon>
        <taxon>Bacillales</taxon>
        <taxon>Anoxybacillaceae</taxon>
        <taxon>Anoxybacteroides</taxon>
    </lineage>
</organism>